<dbReference type="PROSITE" id="PS51257">
    <property type="entry name" value="PROKAR_LIPOPROTEIN"/>
    <property type="match status" value="1"/>
</dbReference>
<dbReference type="STRING" id="70996.SE18_08275"/>
<evidence type="ECO:0000313" key="1">
    <source>
        <dbReference type="EMBL" id="KPL90191.1"/>
    </source>
</evidence>
<keyword evidence="2" id="KW-1185">Reference proteome</keyword>
<dbReference type="Proteomes" id="UP000050277">
    <property type="component" value="Unassembled WGS sequence"/>
</dbReference>
<sequence length="150" mass="16240">MSNKYLHWLSLLTIICLLLSLSACQTHEQVLPTAPSRVTAIPAALFLQLQPNLQWPEPAALSRGVLNIQDGCLRLVSAHDPQGYAVIWKATIIFDGSNISDLQTKVQIQLGKPVTLGGGSVGADYLAHVQQPNSSCLAPYWFATHIPASQ</sequence>
<organism evidence="1 2">
    <name type="scientific">Herpetosiphon geysericola</name>
    <dbReference type="NCBI Taxonomy" id="70996"/>
    <lineage>
        <taxon>Bacteria</taxon>
        <taxon>Bacillati</taxon>
        <taxon>Chloroflexota</taxon>
        <taxon>Chloroflexia</taxon>
        <taxon>Herpetosiphonales</taxon>
        <taxon>Herpetosiphonaceae</taxon>
        <taxon>Herpetosiphon</taxon>
    </lineage>
</organism>
<dbReference type="OrthoDB" id="9833724at2"/>
<dbReference type="RefSeq" id="WP_054533963.1">
    <property type="nucleotide sequence ID" value="NZ_LGKP01000013.1"/>
</dbReference>
<evidence type="ECO:0000313" key="2">
    <source>
        <dbReference type="Proteomes" id="UP000050277"/>
    </source>
</evidence>
<reference evidence="1 2" key="1">
    <citation type="submission" date="2015-07" db="EMBL/GenBank/DDBJ databases">
        <title>Whole genome sequence of Herpetosiphon geysericola DSM 7119.</title>
        <authorList>
            <person name="Hemp J."/>
            <person name="Ward L.M."/>
            <person name="Pace L.A."/>
            <person name="Fischer W.W."/>
        </authorList>
    </citation>
    <scope>NUCLEOTIDE SEQUENCE [LARGE SCALE GENOMIC DNA]</scope>
    <source>
        <strain evidence="1 2">DSM 7119</strain>
    </source>
</reference>
<protein>
    <submittedName>
        <fullName evidence="1">Uncharacterized protein</fullName>
    </submittedName>
</protein>
<gene>
    <name evidence="1" type="ORF">SE18_08275</name>
</gene>
<comment type="caution">
    <text evidence="1">The sequence shown here is derived from an EMBL/GenBank/DDBJ whole genome shotgun (WGS) entry which is preliminary data.</text>
</comment>
<dbReference type="AlphaFoldDB" id="A0A0P6YKA2"/>
<dbReference type="EMBL" id="LGKP01000013">
    <property type="protein sequence ID" value="KPL90191.1"/>
    <property type="molecule type" value="Genomic_DNA"/>
</dbReference>
<name>A0A0P6YKA2_9CHLR</name>
<accession>A0A0P6YKA2</accession>
<proteinExistence type="predicted"/>